<dbReference type="Gene3D" id="1.20.120.1200">
    <property type="entry name" value="NADH-ubiquinone/plastoquinone oxidoreductase chain 6, subunit NuoJ"/>
    <property type="match status" value="1"/>
</dbReference>
<evidence type="ECO:0000256" key="3">
    <source>
        <dbReference type="SAM" id="MobiDB-lite"/>
    </source>
</evidence>
<comment type="similarity">
    <text evidence="1 2">Belongs to the complex I subunit 6 family.</text>
</comment>
<dbReference type="GO" id="GO:0008137">
    <property type="term" value="F:NADH dehydrogenase (ubiquinone) activity"/>
    <property type="evidence" value="ECO:0007669"/>
    <property type="project" value="UniProtKB-UniRule"/>
</dbReference>
<dbReference type="EMBL" id="SRXT01000001">
    <property type="protein sequence ID" value="TGX55963.1"/>
    <property type="molecule type" value="Genomic_DNA"/>
</dbReference>
<keyword evidence="2" id="KW-0472">Membrane</keyword>
<gene>
    <name evidence="4" type="ORF">E5A73_02280</name>
</gene>
<evidence type="ECO:0000313" key="5">
    <source>
        <dbReference type="Proteomes" id="UP000306147"/>
    </source>
</evidence>
<feature type="region of interest" description="Disordered" evidence="3">
    <location>
        <begin position="176"/>
        <end position="203"/>
    </location>
</feature>
<keyword evidence="4" id="KW-0560">Oxidoreductase</keyword>
<evidence type="ECO:0000256" key="1">
    <source>
        <dbReference type="ARBA" id="ARBA00005698"/>
    </source>
</evidence>
<dbReference type="InterPro" id="IPR001457">
    <property type="entry name" value="NADH_UbQ/plastoQ_OxRdtase_su6"/>
</dbReference>
<dbReference type="EC" id="7.1.1.-" evidence="2"/>
<dbReference type="Proteomes" id="UP000306147">
    <property type="component" value="Unassembled WGS sequence"/>
</dbReference>
<dbReference type="GO" id="GO:0048038">
    <property type="term" value="F:quinone binding"/>
    <property type="evidence" value="ECO:0007669"/>
    <property type="project" value="UniProtKB-UniRule"/>
</dbReference>
<feature type="transmembrane region" description="Helical" evidence="2">
    <location>
        <begin position="6"/>
        <end position="24"/>
    </location>
</feature>
<dbReference type="OrthoDB" id="9795409at2"/>
<feature type="transmembrane region" description="Helical" evidence="2">
    <location>
        <begin position="56"/>
        <end position="78"/>
    </location>
</feature>
<keyword evidence="2" id="KW-0520">NAD</keyword>
<dbReference type="PANTHER" id="PTHR33269">
    <property type="entry name" value="NADH-UBIQUINONE OXIDOREDUCTASE CHAIN 6"/>
    <property type="match status" value="1"/>
</dbReference>
<dbReference type="PANTHER" id="PTHR33269:SF17">
    <property type="entry name" value="NADH-UBIQUINONE OXIDOREDUCTASE CHAIN 6"/>
    <property type="match status" value="1"/>
</dbReference>
<feature type="transmembrane region" description="Helical" evidence="2">
    <location>
        <begin position="31"/>
        <end position="50"/>
    </location>
</feature>
<proteinExistence type="inferred from homology"/>
<dbReference type="GO" id="GO:0005886">
    <property type="term" value="C:plasma membrane"/>
    <property type="evidence" value="ECO:0007669"/>
    <property type="project" value="UniProtKB-SubCell"/>
</dbReference>
<keyword evidence="2" id="KW-1003">Cell membrane</keyword>
<accession>A0A4S1XJE1</accession>
<organism evidence="4 5">
    <name type="scientific">Sphingomonas gei</name>
    <dbReference type="NCBI Taxonomy" id="1395960"/>
    <lineage>
        <taxon>Bacteria</taxon>
        <taxon>Pseudomonadati</taxon>
        <taxon>Pseudomonadota</taxon>
        <taxon>Alphaproteobacteria</taxon>
        <taxon>Sphingomonadales</taxon>
        <taxon>Sphingomonadaceae</taxon>
        <taxon>Sphingomonas</taxon>
    </lineage>
</organism>
<evidence type="ECO:0000256" key="2">
    <source>
        <dbReference type="RuleBase" id="RU004429"/>
    </source>
</evidence>
<reference evidence="4 5" key="1">
    <citation type="submission" date="2019-04" db="EMBL/GenBank/DDBJ databases">
        <title>Sphingomonas psychrotolerans sp. nov., isolated from soil in the Tianshan Mountains, Xinjiang, China.</title>
        <authorList>
            <person name="Luo Y."/>
            <person name="Sheng H."/>
        </authorList>
    </citation>
    <scope>NUCLEOTIDE SEQUENCE [LARGE SCALE GENOMIC DNA]</scope>
    <source>
        <strain evidence="4 5">ZFGT-11</strain>
    </source>
</reference>
<dbReference type="NCBIfam" id="NF005164">
    <property type="entry name" value="PRK06638.1-4"/>
    <property type="match status" value="1"/>
</dbReference>
<keyword evidence="2" id="KW-1133">Transmembrane helix</keyword>
<dbReference type="InterPro" id="IPR042106">
    <property type="entry name" value="Nuo/plastoQ_OxRdtase_6_NuoJ"/>
</dbReference>
<keyword evidence="2" id="KW-0874">Quinone</keyword>
<dbReference type="AlphaFoldDB" id="A0A4S1XJE1"/>
<feature type="transmembrane region" description="Helical" evidence="2">
    <location>
        <begin position="90"/>
        <end position="112"/>
    </location>
</feature>
<name>A0A4S1XJE1_9SPHN</name>
<feature type="transmembrane region" description="Helical" evidence="2">
    <location>
        <begin position="144"/>
        <end position="167"/>
    </location>
</feature>
<comment type="function">
    <text evidence="2">NDH-1 shuttles electrons from NADH, via FMN and iron-sulfur (Fe-S) centers, to quinones in the respiratory chain. Couples the redox reaction to proton translocation (for every two electrons transferred, four hydrogen ions are translocated across the cytoplasmic membrane), and thus conserves the redox energy in a proton gradient.</text>
</comment>
<keyword evidence="2" id="KW-0812">Transmembrane</keyword>
<dbReference type="GO" id="GO:0016491">
    <property type="term" value="F:oxidoreductase activity"/>
    <property type="evidence" value="ECO:0007669"/>
    <property type="project" value="UniProtKB-KW"/>
</dbReference>
<dbReference type="RefSeq" id="WP_135962163.1">
    <property type="nucleotide sequence ID" value="NZ_SRXT01000001.1"/>
</dbReference>
<comment type="catalytic activity">
    <reaction evidence="2">
        <text>a quinone + NADH + 5 H(+)(in) = a quinol + NAD(+) + 4 H(+)(out)</text>
        <dbReference type="Rhea" id="RHEA:57888"/>
        <dbReference type="ChEBI" id="CHEBI:15378"/>
        <dbReference type="ChEBI" id="CHEBI:24646"/>
        <dbReference type="ChEBI" id="CHEBI:57540"/>
        <dbReference type="ChEBI" id="CHEBI:57945"/>
        <dbReference type="ChEBI" id="CHEBI:132124"/>
    </reaction>
</comment>
<protein>
    <recommendedName>
        <fullName evidence="2">NADH-quinone oxidoreductase subunit J</fullName>
        <ecNumber evidence="2">7.1.1.-</ecNumber>
    </recommendedName>
</protein>
<dbReference type="Pfam" id="PF00499">
    <property type="entry name" value="Oxidored_q3"/>
    <property type="match status" value="1"/>
</dbReference>
<comment type="caution">
    <text evidence="4">The sequence shown here is derived from an EMBL/GenBank/DDBJ whole genome shotgun (WGS) entry which is preliminary data.</text>
</comment>
<sequence>MIQLIAFYLFAVVVIASGALTILSRNPVHSVLWLILAFFNAAGLMVLAGAEFIAMLLVIVYVGAVAVLFLFVVMMLDIDFAELRAGVMRYAAIGLALAVALVAEIIIAIGAWSAGGLQLGRRIAPIESDVPNIEAIGRLLYTRYLFIFEGAGLVLLVAMIGAIVLTYRQRSDVRPQNVSRQINRRSKDATRNMNPPVGQGVEL</sequence>
<comment type="subcellular location">
    <subcellularLocation>
        <location evidence="2">Cell membrane</location>
        <topology evidence="2">Multi-pass membrane protein</topology>
    </subcellularLocation>
</comment>
<keyword evidence="5" id="KW-1185">Reference proteome</keyword>
<evidence type="ECO:0000313" key="4">
    <source>
        <dbReference type="EMBL" id="TGX55963.1"/>
    </source>
</evidence>